<keyword evidence="3" id="KW-0479">Metal-binding</keyword>
<comment type="PTM">
    <text evidence="5">Carbamylation allows a single lysine to coordinate two divalent metal cations.</text>
</comment>
<dbReference type="InterPro" id="IPR011059">
    <property type="entry name" value="Metal-dep_hydrolase_composite"/>
</dbReference>
<dbReference type="InterPro" id="IPR011778">
    <property type="entry name" value="Hydantoinase/dihydroPyrase"/>
</dbReference>
<dbReference type="Pfam" id="PF01979">
    <property type="entry name" value="Amidohydro_1"/>
    <property type="match status" value="1"/>
</dbReference>
<dbReference type="GO" id="GO:0004157">
    <property type="term" value="F:dihydropyrimidinase activity"/>
    <property type="evidence" value="ECO:0007669"/>
    <property type="project" value="UniProtKB-EC"/>
</dbReference>
<evidence type="ECO:0000256" key="2">
    <source>
        <dbReference type="ARBA" id="ARBA00008829"/>
    </source>
</evidence>
<dbReference type="PANTHER" id="PTHR11647:SF1">
    <property type="entry name" value="COLLAPSIN RESPONSE MEDIATOR PROTEIN"/>
    <property type="match status" value="1"/>
</dbReference>
<dbReference type="NCBIfam" id="TIGR02033">
    <property type="entry name" value="D-hydantoinase"/>
    <property type="match status" value="1"/>
</dbReference>
<protein>
    <submittedName>
        <fullName evidence="7">Dihydropyrimidinase</fullName>
        <ecNumber evidence="7">3.5.2.2</ecNumber>
    </submittedName>
</protein>
<proteinExistence type="inferred from homology"/>
<dbReference type="GO" id="GO:0046872">
    <property type="term" value="F:metal ion binding"/>
    <property type="evidence" value="ECO:0007669"/>
    <property type="project" value="UniProtKB-KW"/>
</dbReference>
<accession>A0A6G1WH76</accession>
<gene>
    <name evidence="7" type="primary">hydA</name>
    <name evidence="7" type="ORF">GHJ91_07480</name>
</gene>
<comment type="cofactor">
    <cofactor evidence="1">
        <name>Zn(2+)</name>
        <dbReference type="ChEBI" id="CHEBI:29105"/>
    </cofactor>
</comment>
<name>A0A6G1WH76_9HYPH</name>
<dbReference type="EMBL" id="WISB01000042">
    <property type="protein sequence ID" value="MQW69023.1"/>
    <property type="molecule type" value="Genomic_DNA"/>
</dbReference>
<evidence type="ECO:0000256" key="1">
    <source>
        <dbReference type="ARBA" id="ARBA00001947"/>
    </source>
</evidence>
<dbReference type="Gene3D" id="2.30.40.10">
    <property type="entry name" value="Urease, subunit C, domain 1"/>
    <property type="match status" value="1"/>
</dbReference>
<feature type="domain" description="Amidohydrolase-related" evidence="6">
    <location>
        <begin position="50"/>
        <end position="434"/>
    </location>
</feature>
<dbReference type="PANTHER" id="PTHR11647">
    <property type="entry name" value="HYDRANTOINASE/DIHYDROPYRIMIDINASE FAMILY MEMBER"/>
    <property type="match status" value="1"/>
</dbReference>
<dbReference type="EC" id="3.5.2.2" evidence="7"/>
<organism evidence="7">
    <name type="scientific">Sinorhizobium medicae</name>
    <dbReference type="NCBI Taxonomy" id="110321"/>
    <lineage>
        <taxon>Bacteria</taxon>
        <taxon>Pseudomonadati</taxon>
        <taxon>Pseudomonadota</taxon>
        <taxon>Alphaproteobacteria</taxon>
        <taxon>Hyphomicrobiales</taxon>
        <taxon>Rhizobiaceae</taxon>
        <taxon>Sinorhizobium/Ensifer group</taxon>
        <taxon>Sinorhizobium</taxon>
    </lineage>
</organism>
<evidence type="ECO:0000256" key="3">
    <source>
        <dbReference type="ARBA" id="ARBA00022723"/>
    </source>
</evidence>
<comment type="similarity">
    <text evidence="2">Belongs to the metallo-dependent hydrolases superfamily. Hydantoinase/dihydropyrimidinase family.</text>
</comment>
<dbReference type="SUPFAM" id="SSF51338">
    <property type="entry name" value="Composite domain of metallo-dependent hydrolases"/>
    <property type="match status" value="2"/>
</dbReference>
<reference evidence="7" key="1">
    <citation type="journal article" date="2013" name="Genome Biol.">
        <title>Comparative genomics of the core and accessory genomes of 48 Sinorhizobium strains comprising five genospecies.</title>
        <authorList>
            <person name="Sugawara M."/>
            <person name="Epstein B."/>
            <person name="Badgley B.D."/>
            <person name="Unno T."/>
            <person name="Xu L."/>
            <person name="Reese J."/>
            <person name="Gyaneshwar P."/>
            <person name="Denny R."/>
            <person name="Mudge J."/>
            <person name="Bharti A.K."/>
            <person name="Farmer A.D."/>
            <person name="May G.D."/>
            <person name="Woodward J.E."/>
            <person name="Medigue C."/>
            <person name="Vallenet D."/>
            <person name="Lajus A."/>
            <person name="Rouy Z."/>
            <person name="Martinez-Vaz B."/>
            <person name="Tiffin P."/>
            <person name="Young N.D."/>
            <person name="Sadowsky M.J."/>
        </authorList>
    </citation>
    <scope>NUCLEOTIDE SEQUENCE</scope>
    <source>
        <strain evidence="7">M1</strain>
    </source>
</reference>
<dbReference type="FunFam" id="3.20.20.140:FF:000076">
    <property type="entry name" value="Dihydropyrimidinase like 2"/>
    <property type="match status" value="1"/>
</dbReference>
<evidence type="ECO:0000256" key="5">
    <source>
        <dbReference type="PIRSR" id="PIRSR611778-50"/>
    </source>
</evidence>
<dbReference type="CDD" id="cd01314">
    <property type="entry name" value="D-HYD"/>
    <property type="match status" value="1"/>
</dbReference>
<evidence type="ECO:0000256" key="4">
    <source>
        <dbReference type="ARBA" id="ARBA00022801"/>
    </source>
</evidence>
<evidence type="ECO:0000259" key="6">
    <source>
        <dbReference type="Pfam" id="PF01979"/>
    </source>
</evidence>
<dbReference type="Gene3D" id="3.20.20.140">
    <property type="entry name" value="Metal-dependent hydrolases"/>
    <property type="match status" value="1"/>
</dbReference>
<dbReference type="InterPro" id="IPR006680">
    <property type="entry name" value="Amidohydro-rel"/>
</dbReference>
<sequence>MDAVIQNGTVVTASDMFLADVATRDGKITAIADRIKAPPDVRVINARGMLVMPGGVDVHTHLQTPGVLADTADDFFTGTVAAAHGGTTSIVNFCPQIRGQGLLASLAAHRRLADPKAVIDFALHSIVADPSEKTLSELGALPAEGVTSFKLFMAYKGDTMVDDGTMIRVLDEAARRGVVVMVHAENGDAVEFLRDRFAAEGKLSPRYHALSRPPRVEAEATNRAIALAEIAGAPLYIVHVSCAEALEEVRRGRARKVNVRAETCSHYLHITEEVFDQPGFEGGKYIYTPPPRTAGQPDILWEALSCGDLQVVSSDHGPFMFKGGKDIGKDDFRLIPNGAPGIEERMVLVWQGVVRGLLTPSRFVDLVSTTPAKLFGLYPAKGTIAIGADADIVVWDPVVERRLSVDALHSAVDYTMYEGKQVKGAVHTVLSRGDVIIENGMFRGAPGRGRYIIRQPAGRAAASG</sequence>
<dbReference type="SUPFAM" id="SSF51556">
    <property type="entry name" value="Metallo-dependent hydrolases"/>
    <property type="match status" value="1"/>
</dbReference>
<feature type="modified residue" description="N6-carboxylysine" evidence="5">
    <location>
        <position position="150"/>
    </location>
</feature>
<keyword evidence="4 7" id="KW-0378">Hydrolase</keyword>
<dbReference type="InterPro" id="IPR050378">
    <property type="entry name" value="Metallo-dep_Hydrolases_sf"/>
</dbReference>
<comment type="caution">
    <text evidence="7">The sequence shown here is derived from an EMBL/GenBank/DDBJ whole genome shotgun (WGS) entry which is preliminary data.</text>
</comment>
<dbReference type="RefSeq" id="WP_337738909.1">
    <property type="nucleotide sequence ID" value="NZ_WISB01000042.1"/>
</dbReference>
<evidence type="ECO:0000313" key="7">
    <source>
        <dbReference type="EMBL" id="MQW69023.1"/>
    </source>
</evidence>
<dbReference type="AlphaFoldDB" id="A0A6G1WH76"/>
<dbReference type="GO" id="GO:0005829">
    <property type="term" value="C:cytosol"/>
    <property type="evidence" value="ECO:0007669"/>
    <property type="project" value="TreeGrafter"/>
</dbReference>
<dbReference type="InterPro" id="IPR032466">
    <property type="entry name" value="Metal_Hydrolase"/>
</dbReference>